<evidence type="ECO:0000259" key="2">
    <source>
        <dbReference type="Pfam" id="PF05050"/>
    </source>
</evidence>
<dbReference type="InterPro" id="IPR006342">
    <property type="entry name" value="FkbM_mtfrase"/>
</dbReference>
<keyword evidence="4" id="KW-1185">Reference proteome</keyword>
<dbReference type="InParanoid" id="A8WNM7"/>
<dbReference type="Pfam" id="PF05050">
    <property type="entry name" value="Methyltransf_21"/>
    <property type="match status" value="1"/>
</dbReference>
<dbReference type="WormBase" id="CBG00543">
    <property type="protein sequence ID" value="CBP41174"/>
    <property type="gene ID" value="WBGene00023919"/>
</dbReference>
<dbReference type="PANTHER" id="PTHR22989">
    <property type="entry name" value="UNCHARACTERIZED DUF13 C.ELEGANS"/>
    <property type="match status" value="1"/>
</dbReference>
<feature type="transmembrane region" description="Helical" evidence="1">
    <location>
        <begin position="29"/>
        <end position="47"/>
    </location>
</feature>
<dbReference type="RefSeq" id="XP_045091640.1">
    <property type="nucleotide sequence ID" value="XM_045241962.1"/>
</dbReference>
<reference evidence="3 4" key="1">
    <citation type="journal article" date="2003" name="PLoS Biol.">
        <title>The genome sequence of Caenorhabditis briggsae: a platform for comparative genomics.</title>
        <authorList>
            <person name="Stein L.D."/>
            <person name="Bao Z."/>
            <person name="Blasiar D."/>
            <person name="Blumenthal T."/>
            <person name="Brent M.R."/>
            <person name="Chen N."/>
            <person name="Chinwalla A."/>
            <person name="Clarke L."/>
            <person name="Clee C."/>
            <person name="Coghlan A."/>
            <person name="Coulson A."/>
            <person name="D'Eustachio P."/>
            <person name="Fitch D.H."/>
            <person name="Fulton L.A."/>
            <person name="Fulton R.E."/>
            <person name="Griffiths-Jones S."/>
            <person name="Harris T.W."/>
            <person name="Hillier L.W."/>
            <person name="Kamath R."/>
            <person name="Kuwabara P.E."/>
            <person name="Mardis E.R."/>
            <person name="Marra M.A."/>
            <person name="Miner T.L."/>
            <person name="Minx P."/>
            <person name="Mullikin J.C."/>
            <person name="Plumb R.W."/>
            <person name="Rogers J."/>
            <person name="Schein J.E."/>
            <person name="Sohrmann M."/>
            <person name="Spieth J."/>
            <person name="Stajich J.E."/>
            <person name="Wei C."/>
            <person name="Willey D."/>
            <person name="Wilson R.K."/>
            <person name="Durbin R."/>
            <person name="Waterston R.H."/>
        </authorList>
    </citation>
    <scope>NUCLEOTIDE SEQUENCE [LARGE SCALE GENOMIC DNA]</scope>
    <source>
        <strain evidence="3 4">AF16</strain>
    </source>
</reference>
<organism evidence="3 4">
    <name type="scientific">Caenorhabditis briggsae</name>
    <dbReference type="NCBI Taxonomy" id="6238"/>
    <lineage>
        <taxon>Eukaryota</taxon>
        <taxon>Metazoa</taxon>
        <taxon>Ecdysozoa</taxon>
        <taxon>Nematoda</taxon>
        <taxon>Chromadorea</taxon>
        <taxon>Rhabditida</taxon>
        <taxon>Rhabditina</taxon>
        <taxon>Rhabditomorpha</taxon>
        <taxon>Rhabditoidea</taxon>
        <taxon>Rhabditidae</taxon>
        <taxon>Peloderinae</taxon>
        <taxon>Caenorhabditis</taxon>
    </lineage>
</organism>
<dbReference type="KEGG" id="cbr:CBG_00543"/>
<dbReference type="AlphaFoldDB" id="A8WNM7"/>
<keyword evidence="1" id="KW-0812">Transmembrane</keyword>
<dbReference type="EMBL" id="HE600970">
    <property type="protein sequence ID" value="CAP22082.2"/>
    <property type="molecule type" value="Genomic_DNA"/>
</dbReference>
<dbReference type="HOGENOM" id="CLU_054633_0_0_1"/>
<feature type="domain" description="Methyltransferase FkbM" evidence="2">
    <location>
        <begin position="195"/>
        <end position="343"/>
    </location>
</feature>
<protein>
    <submittedName>
        <fullName evidence="3">Protein CBG00543</fullName>
    </submittedName>
</protein>
<dbReference type="eggNOG" id="ENOG502RCH8">
    <property type="taxonomic scope" value="Eukaryota"/>
</dbReference>
<evidence type="ECO:0000313" key="3">
    <source>
        <dbReference type="EMBL" id="CAP22082.2"/>
    </source>
</evidence>
<keyword evidence="1" id="KW-0472">Membrane</keyword>
<keyword evidence="1" id="KW-1133">Transmembrane helix</keyword>
<evidence type="ECO:0000256" key="1">
    <source>
        <dbReference type="SAM" id="Phobius"/>
    </source>
</evidence>
<reference evidence="3 4" key="2">
    <citation type="journal article" date="2011" name="PLoS Genet.">
        <title>Caenorhabditis briggsae recombinant inbred line genotypes reveal inter-strain incompatibility and the evolution of recombination.</title>
        <authorList>
            <person name="Ross J.A."/>
            <person name="Koboldt D.C."/>
            <person name="Staisch J.E."/>
            <person name="Chamberlin H.M."/>
            <person name="Gupta B.P."/>
            <person name="Miller R.D."/>
            <person name="Baird S.E."/>
            <person name="Haag E.S."/>
        </authorList>
    </citation>
    <scope>NUCLEOTIDE SEQUENCE [LARGE SCALE GENOMIC DNA]</scope>
    <source>
        <strain evidence="3 4">AF16</strain>
    </source>
</reference>
<dbReference type="CTD" id="8571655"/>
<accession>A8WNM7</accession>
<sequence>MTSEGKPVPSVTKRLLNSGSQLPSFRRNGIFYVLLALFLYIIVVTRPQQTMVLSRMMEVPQIQRIPSNDYQEISKVEVKSKKLEQKPDWDTLDGIGFEFEENKPIVMDPRFYDMLKLPQCDLTKDKVPSKINIKEAMNQFQQCVRPIVERWRGDIKSMNTKFSETRLCEAAFKDMDVIPMTNLHETKWAILPHCREENIMVTIGIGHDTYGEERLNRPNRQLYTAFGKYFPFAIGKKPGFTKFRVLPNQNQKTRKYEFQDVTTIPFTYFLWDILGLKQIDIAWIDIEGGEFEFLDQFYRGGPMDEKGIVICQFNLEVHSKFNPPGAQVFHDFVFRILDDKRYIFTKVLNTDVGIHRMFFVNVEDEKCVRKFLQ</sequence>
<dbReference type="PANTHER" id="PTHR22989:SF17">
    <property type="entry name" value="METHYLTRANSFERASE FKBM DOMAIN-CONTAINING PROTEIN"/>
    <property type="match status" value="1"/>
</dbReference>
<gene>
    <name evidence="3 5" type="ORF">CBG00543</name>
    <name evidence="3" type="ORF">CBG_00543</name>
</gene>
<dbReference type="Proteomes" id="UP000008549">
    <property type="component" value="Unassembled WGS sequence"/>
</dbReference>
<dbReference type="FunCoup" id="A8WNM7">
    <property type="interactions" value="9"/>
</dbReference>
<evidence type="ECO:0000313" key="5">
    <source>
        <dbReference type="WormBase" id="CBG00543"/>
    </source>
</evidence>
<proteinExistence type="predicted"/>
<name>A8WNM7_CAEBR</name>
<evidence type="ECO:0000313" key="4">
    <source>
        <dbReference type="Proteomes" id="UP000008549"/>
    </source>
</evidence>
<dbReference type="GeneID" id="8571655"/>